<dbReference type="PANTHER" id="PTHR11361:SF148">
    <property type="entry name" value="DNA MISMATCH REPAIR PROTEIN MSH6"/>
    <property type="match status" value="1"/>
</dbReference>
<dbReference type="PIRSF" id="PIRSF037677">
    <property type="entry name" value="DNA_mis_repair_Msh6"/>
    <property type="match status" value="1"/>
</dbReference>
<dbReference type="InterPro" id="IPR007696">
    <property type="entry name" value="DNA_mismatch_repair_MutS_core"/>
</dbReference>
<comment type="function">
    <text evidence="6 7">Component of the post-replicative DNA mismatch repair system (MMR).</text>
</comment>
<dbReference type="GO" id="GO:0032301">
    <property type="term" value="C:MutSalpha complex"/>
    <property type="evidence" value="ECO:0007669"/>
    <property type="project" value="TreeGrafter"/>
</dbReference>
<dbReference type="InterPro" id="IPR036187">
    <property type="entry name" value="DNA_mismatch_repair_MutS_sf"/>
</dbReference>
<evidence type="ECO:0000256" key="9">
    <source>
        <dbReference type="SAM" id="MobiDB-lite"/>
    </source>
</evidence>
<dbReference type="Gene3D" id="3.40.50.300">
    <property type="entry name" value="P-loop containing nucleotide triphosphate hydrolases"/>
    <property type="match status" value="1"/>
</dbReference>
<dbReference type="Gene3D" id="1.10.1420.10">
    <property type="match status" value="2"/>
</dbReference>
<evidence type="ECO:0000313" key="11">
    <source>
        <dbReference type="EnsemblMetazoa" id="XP_019855210.1"/>
    </source>
</evidence>
<dbReference type="KEGG" id="aqu:100631829"/>
<dbReference type="AlphaFoldDB" id="A0AAN0JDW7"/>
<dbReference type="PROSITE" id="PS00486">
    <property type="entry name" value="DNA_MISMATCH_REPAIR_2"/>
    <property type="match status" value="1"/>
</dbReference>
<dbReference type="InterPro" id="IPR007860">
    <property type="entry name" value="DNA_mmatch_repair_MutS_con_dom"/>
</dbReference>
<dbReference type="SUPFAM" id="SSF52540">
    <property type="entry name" value="P-loop containing nucleoside triphosphate hydrolases"/>
    <property type="match status" value="1"/>
</dbReference>
<feature type="region of interest" description="Disordered" evidence="9">
    <location>
        <begin position="1"/>
        <end position="114"/>
    </location>
</feature>
<sequence>MKRKERVPPKQTLFTYFKPIQTPPYKEKGSRDDRKDQENEEPKIKMEFETTPTRIKQQPVETDSDEDDMIGRTKTLSGRIKRKSSMSVEERSKVNKRKRSSRFLESDEEEDNSSLIEEAWPEADDVTPMKQPKAQFLTPRSCSSTPKVLLTTPTNNSLPVTPSGGVSVGCGLDKIGTFLHDTLDFIKDANRRDKNKVLFGDPNHNPRTLLVPQLFLNKLTPAMRQWWNIKSDNYDTILFFKVGKFYELYHMDAEVAVKELKIVFMKGDFAHAGFPEKAFGKYSQTLIQRGYRIARVEQTETPQMMENRIKKMASTPMKFDRVVSRELCSLVSKGSRTIGFFEGEEPETDSAYLLSIKENIGSCSGTQFGVCFIDTCIGTFHVGQFEDDRQLSRLRTLLAHYHPVEVILERGNLSYRTSQLVSQVLSTALKDTLSPGSEFWDATRTLKYLIEEGYFEQNTVHPDLQKMISDEDSLGMSPSPGYELALSSFGACLWTLKRSLIDKEILQLNQFQEFVPVDQLLVFDESLVSGEGVSPDSASFNVSMTTCTQSPNQKMVLDGITLYNLDVIDNSGSGIGTLLQRIDNASTSFGRRLLKVWLTAPLCNPAGIRERQEAVTELVNKPHLLPEIREILKSLPDLERLLRRIVVLGSKVRSESHPDSRAILYETITYNKKKIKDFLSLLEGLDKTTQIVELFSSQSLASKLLINLVTLQTEQGQFPDIKDQLQYFKAAFDHKIAKERGSIIPLPGVNEEYDQSLEEIRQVEEELEQYLLKQRKRLNCKNISYFGTGRNRYQLEVPATVQVPDDYEIKSQRKGFLRYVTPETEELKARLTTGEETKETVLQGTVRDLFHSFGEYFSLWDGAINCVSVLDVLVSMATYSSGEEVMCVPQVTASEFPYLDIKDGRHPCVIQTFTGGEFIPNDIVINPDRAAGGKMCTLVTGPNMGGKSTLMRQTGLIVILAQMGSYVPASSCSLSPVDRIFTRLGASDRIMYGESTFYVEVSETNLILQHSTPHSLVLLDELGRGTATYDGSAIATSVVKYISERKGCRTLFSTHYHGLVDLFKDSPHVQLGHMSCMVGEEGEESITFLYKFVPGACPKSYGFNAAKLAGLPQEIIDVAKETARNFERSTLKTQLIRELLSVGSVPPVTVRSQYKAMIKDILYN</sequence>
<keyword evidence="2 6" id="KW-0547">Nucleotide-binding</keyword>
<dbReference type="SUPFAM" id="SSF55271">
    <property type="entry name" value="DNA repair protein MutS, domain I"/>
    <property type="match status" value="1"/>
</dbReference>
<dbReference type="GO" id="GO:0030983">
    <property type="term" value="F:mismatched DNA binding"/>
    <property type="evidence" value="ECO:0007669"/>
    <property type="project" value="UniProtKB-UniRule"/>
</dbReference>
<dbReference type="EnsemblMetazoa" id="XM_019999651.1">
    <property type="protein sequence ID" value="XP_019855210.1"/>
    <property type="gene ID" value="LOC100631829"/>
</dbReference>
<dbReference type="InterPro" id="IPR007695">
    <property type="entry name" value="DNA_mismatch_repair_MutS-lik_N"/>
</dbReference>
<keyword evidence="6 7" id="KW-0234">DNA repair</keyword>
<evidence type="ECO:0000256" key="5">
    <source>
        <dbReference type="ARBA" id="ARBA00023125"/>
    </source>
</evidence>
<keyword evidence="5 6" id="KW-0238">DNA-binding</keyword>
<reference evidence="11" key="2">
    <citation type="submission" date="2024-06" db="UniProtKB">
        <authorList>
            <consortium name="EnsemblMetazoa"/>
        </authorList>
    </citation>
    <scope>IDENTIFICATION</scope>
</reference>
<feature type="coiled-coil region" evidence="8">
    <location>
        <begin position="746"/>
        <end position="773"/>
    </location>
</feature>
<organism evidence="11 12">
    <name type="scientific">Amphimedon queenslandica</name>
    <name type="common">Sponge</name>
    <dbReference type="NCBI Taxonomy" id="400682"/>
    <lineage>
        <taxon>Eukaryota</taxon>
        <taxon>Metazoa</taxon>
        <taxon>Porifera</taxon>
        <taxon>Demospongiae</taxon>
        <taxon>Heteroscleromorpha</taxon>
        <taxon>Haplosclerida</taxon>
        <taxon>Niphatidae</taxon>
        <taxon>Amphimedon</taxon>
    </lineage>
</organism>
<dbReference type="Pfam" id="PF00488">
    <property type="entry name" value="MutS_V"/>
    <property type="match status" value="1"/>
</dbReference>
<keyword evidence="3 6" id="KW-0227">DNA damage</keyword>
<dbReference type="RefSeq" id="XP_019855210.1">
    <property type="nucleotide sequence ID" value="XM_019999651.1"/>
</dbReference>
<evidence type="ECO:0000313" key="12">
    <source>
        <dbReference type="Proteomes" id="UP000007879"/>
    </source>
</evidence>
<feature type="domain" description="DNA mismatch repair proteins mutS family" evidence="10">
    <location>
        <begin position="1015"/>
        <end position="1031"/>
    </location>
</feature>
<dbReference type="InterPro" id="IPR016151">
    <property type="entry name" value="DNA_mismatch_repair_MutS_N"/>
</dbReference>
<dbReference type="InterPro" id="IPR027417">
    <property type="entry name" value="P-loop_NTPase"/>
</dbReference>
<comment type="similarity">
    <text evidence="1 6 7">Belongs to the DNA mismatch repair MutS family.</text>
</comment>
<dbReference type="Gene3D" id="3.40.1170.10">
    <property type="entry name" value="DNA repair protein MutS, domain I"/>
    <property type="match status" value="1"/>
</dbReference>
<proteinExistence type="inferred from homology"/>
<dbReference type="SUPFAM" id="SSF53150">
    <property type="entry name" value="DNA repair protein MutS, domain II"/>
    <property type="match status" value="1"/>
</dbReference>
<dbReference type="Gene3D" id="3.30.420.110">
    <property type="entry name" value="MutS, connector domain"/>
    <property type="match status" value="1"/>
</dbReference>
<dbReference type="PANTHER" id="PTHR11361">
    <property type="entry name" value="DNA MISMATCH REPAIR PROTEIN MUTS FAMILY MEMBER"/>
    <property type="match status" value="1"/>
</dbReference>
<dbReference type="SMART" id="SM00534">
    <property type="entry name" value="MUTSac"/>
    <property type="match status" value="1"/>
</dbReference>
<keyword evidence="4 6" id="KW-0067">ATP-binding</keyword>
<dbReference type="Pfam" id="PF01624">
    <property type="entry name" value="MutS_I"/>
    <property type="match status" value="1"/>
</dbReference>
<feature type="compositionally biased region" description="Polar residues" evidence="9">
    <location>
        <begin position="50"/>
        <end position="61"/>
    </location>
</feature>
<dbReference type="GeneID" id="100631829"/>
<dbReference type="Pfam" id="PF05190">
    <property type="entry name" value="MutS_IV"/>
    <property type="match status" value="1"/>
</dbReference>
<feature type="compositionally biased region" description="Basic and acidic residues" evidence="9">
    <location>
        <begin position="25"/>
        <end position="48"/>
    </location>
</feature>
<dbReference type="InterPro" id="IPR017261">
    <property type="entry name" value="DNA_mismatch_repair_MutS/MSH"/>
</dbReference>
<evidence type="ECO:0000256" key="8">
    <source>
        <dbReference type="SAM" id="Coils"/>
    </source>
</evidence>
<evidence type="ECO:0000256" key="2">
    <source>
        <dbReference type="ARBA" id="ARBA00022741"/>
    </source>
</evidence>
<evidence type="ECO:0000256" key="7">
    <source>
        <dbReference type="RuleBase" id="RU003756"/>
    </source>
</evidence>
<reference evidence="12" key="1">
    <citation type="journal article" date="2010" name="Nature">
        <title>The Amphimedon queenslandica genome and the evolution of animal complexity.</title>
        <authorList>
            <person name="Srivastava M."/>
            <person name="Simakov O."/>
            <person name="Chapman J."/>
            <person name="Fahey B."/>
            <person name="Gauthier M.E."/>
            <person name="Mitros T."/>
            <person name="Richards G.S."/>
            <person name="Conaco C."/>
            <person name="Dacre M."/>
            <person name="Hellsten U."/>
            <person name="Larroux C."/>
            <person name="Putnam N.H."/>
            <person name="Stanke M."/>
            <person name="Adamska M."/>
            <person name="Darling A."/>
            <person name="Degnan S.M."/>
            <person name="Oakley T.H."/>
            <person name="Plachetzki D.C."/>
            <person name="Zhai Y."/>
            <person name="Adamski M."/>
            <person name="Calcino A."/>
            <person name="Cummins S.F."/>
            <person name="Goodstein D.M."/>
            <person name="Harris C."/>
            <person name="Jackson D.J."/>
            <person name="Leys S.P."/>
            <person name="Shu S."/>
            <person name="Woodcroft B.J."/>
            <person name="Vervoort M."/>
            <person name="Kosik K.S."/>
            <person name="Manning G."/>
            <person name="Degnan B.M."/>
            <person name="Rokhsar D.S."/>
        </authorList>
    </citation>
    <scope>NUCLEOTIDE SEQUENCE [LARGE SCALE GENOMIC DNA]</scope>
</reference>
<evidence type="ECO:0000256" key="4">
    <source>
        <dbReference type="ARBA" id="ARBA00022840"/>
    </source>
</evidence>
<dbReference type="SMART" id="SM00533">
    <property type="entry name" value="MUTSd"/>
    <property type="match status" value="1"/>
</dbReference>
<dbReference type="GO" id="GO:0005524">
    <property type="term" value="F:ATP binding"/>
    <property type="evidence" value="ECO:0007669"/>
    <property type="project" value="UniProtKB-UniRule"/>
</dbReference>
<dbReference type="GO" id="GO:0006298">
    <property type="term" value="P:mismatch repair"/>
    <property type="evidence" value="ECO:0007669"/>
    <property type="project" value="InterPro"/>
</dbReference>
<dbReference type="Pfam" id="PF05188">
    <property type="entry name" value="MutS_II"/>
    <property type="match status" value="1"/>
</dbReference>
<accession>A0AAN0JDW7</accession>
<name>A0AAN0JDW7_AMPQE</name>
<dbReference type="InterPro" id="IPR045076">
    <property type="entry name" value="MutS"/>
</dbReference>
<evidence type="ECO:0000259" key="10">
    <source>
        <dbReference type="PROSITE" id="PS00486"/>
    </source>
</evidence>
<dbReference type="InterPro" id="IPR000432">
    <property type="entry name" value="DNA_mismatch_repair_MutS_C"/>
</dbReference>
<evidence type="ECO:0000256" key="3">
    <source>
        <dbReference type="ARBA" id="ARBA00022763"/>
    </source>
</evidence>
<evidence type="ECO:0000256" key="6">
    <source>
        <dbReference type="PIRNR" id="PIRNR037677"/>
    </source>
</evidence>
<dbReference type="SUPFAM" id="SSF48334">
    <property type="entry name" value="DNA repair protein MutS, domain III"/>
    <property type="match status" value="1"/>
</dbReference>
<dbReference type="InterPro" id="IPR007861">
    <property type="entry name" value="DNA_mismatch_repair_MutS_clamp"/>
</dbReference>
<evidence type="ECO:0000256" key="1">
    <source>
        <dbReference type="ARBA" id="ARBA00006271"/>
    </source>
</evidence>
<dbReference type="FunFam" id="1.10.1420.10:FF:000005">
    <property type="entry name" value="DNA mismatch repair protein"/>
    <property type="match status" value="1"/>
</dbReference>
<keyword evidence="12" id="KW-1185">Reference proteome</keyword>
<protein>
    <recommendedName>
        <fullName evidence="6">DNA mismatch repair protein</fullName>
    </recommendedName>
</protein>
<dbReference type="GO" id="GO:0140664">
    <property type="term" value="F:ATP-dependent DNA damage sensor activity"/>
    <property type="evidence" value="ECO:0007669"/>
    <property type="project" value="InterPro"/>
</dbReference>
<dbReference type="FunFam" id="3.40.1170.10:FF:000002">
    <property type="entry name" value="DNA mismatch repair protein"/>
    <property type="match status" value="1"/>
</dbReference>
<dbReference type="Pfam" id="PF05192">
    <property type="entry name" value="MutS_III"/>
    <property type="match status" value="1"/>
</dbReference>
<dbReference type="Proteomes" id="UP000007879">
    <property type="component" value="Unassembled WGS sequence"/>
</dbReference>
<dbReference type="InterPro" id="IPR036678">
    <property type="entry name" value="MutS_con_dom_sf"/>
</dbReference>
<keyword evidence="8" id="KW-0175">Coiled coil</keyword>